<dbReference type="InterPro" id="IPR015424">
    <property type="entry name" value="PyrdxlP-dep_Trfase"/>
</dbReference>
<dbReference type="EMBL" id="BAAAVI010000022">
    <property type="protein sequence ID" value="GAA2873489.1"/>
    <property type="molecule type" value="Genomic_DNA"/>
</dbReference>
<dbReference type="PANTHER" id="PTHR11680:SF35">
    <property type="entry name" value="SERINE HYDROXYMETHYLTRANSFERASE 1"/>
    <property type="match status" value="1"/>
</dbReference>
<keyword evidence="6" id="KW-1185">Reference proteome</keyword>
<evidence type="ECO:0000256" key="2">
    <source>
        <dbReference type="ARBA" id="ARBA00006376"/>
    </source>
</evidence>
<dbReference type="Proteomes" id="UP001500831">
    <property type="component" value="Unassembled WGS sequence"/>
</dbReference>
<dbReference type="InterPro" id="IPR015422">
    <property type="entry name" value="PyrdxlP-dep_Trfase_small"/>
</dbReference>
<organism evidence="5 6">
    <name type="scientific">Streptosporangium fragile</name>
    <dbReference type="NCBI Taxonomy" id="46186"/>
    <lineage>
        <taxon>Bacteria</taxon>
        <taxon>Bacillati</taxon>
        <taxon>Actinomycetota</taxon>
        <taxon>Actinomycetes</taxon>
        <taxon>Streptosporangiales</taxon>
        <taxon>Streptosporangiaceae</taxon>
        <taxon>Streptosporangium</taxon>
    </lineage>
</organism>
<keyword evidence="3" id="KW-0663">Pyridoxal phosphate</keyword>
<feature type="domain" description="Serine hydroxymethyltransferase-like" evidence="4">
    <location>
        <begin position="45"/>
        <end position="409"/>
    </location>
</feature>
<sequence>MEKRSRVAPWAPSRAQLRLAELESEVAGLGLAGVTRLVDAVLAEHRGRLDEDGVVLYAGTNTMSERARAAYEVSLGSRPSTGWPGEKPQTGLDEVDVLEVLAPLQVAAVMGGTFAEVRLQSATLATLACYGAFTDPGDTVAILPESACGHAGHHARGAAGIRGLRVVDLPYDAGRFDVDHTALPAFLREHRPALVMVGASLMLFPYDVARIRAACDEVGALLLYDASQVAGLIAGGRFQHPLDEGAHVLTMSTYASFGGPPGAAVVTRDEDLARRVSAAACPGLTANYDASRLAPLAVTAAEHAAQGPAYADRCVANAAALAAALHREGFAVTATHRGWTASHHVAVDAAAFGGGDEAARSLAEGGLYLGGIALPGQPPGEPARGLRMGTQEVTRRGLGPDAMEEVAVLMRRLLVDGHPPIKILQEAMALRRAVS</sequence>
<reference evidence="5 6" key="1">
    <citation type="journal article" date="2019" name="Int. J. Syst. Evol. Microbiol.">
        <title>The Global Catalogue of Microorganisms (GCM) 10K type strain sequencing project: providing services to taxonomists for standard genome sequencing and annotation.</title>
        <authorList>
            <consortium name="The Broad Institute Genomics Platform"/>
            <consortium name="The Broad Institute Genome Sequencing Center for Infectious Disease"/>
            <person name="Wu L."/>
            <person name="Ma J."/>
        </authorList>
    </citation>
    <scope>NUCLEOTIDE SEQUENCE [LARGE SCALE GENOMIC DNA]</scope>
    <source>
        <strain evidence="5 6">JCM 6242</strain>
    </source>
</reference>
<evidence type="ECO:0000256" key="1">
    <source>
        <dbReference type="ARBA" id="ARBA00001933"/>
    </source>
</evidence>
<gene>
    <name evidence="5" type="ORF">GCM10010517_34020</name>
</gene>
<dbReference type="Pfam" id="PF00464">
    <property type="entry name" value="SHMT"/>
    <property type="match status" value="1"/>
</dbReference>
<dbReference type="SUPFAM" id="SSF53383">
    <property type="entry name" value="PLP-dependent transferases"/>
    <property type="match status" value="1"/>
</dbReference>
<dbReference type="Gene3D" id="3.90.1150.10">
    <property type="entry name" value="Aspartate Aminotransferase, domain 1"/>
    <property type="match status" value="1"/>
</dbReference>
<evidence type="ECO:0000313" key="5">
    <source>
        <dbReference type="EMBL" id="GAA2873489.1"/>
    </source>
</evidence>
<name>A0ABN3VYA1_9ACTN</name>
<comment type="cofactor">
    <cofactor evidence="1">
        <name>pyridoxal 5'-phosphate</name>
        <dbReference type="ChEBI" id="CHEBI:597326"/>
    </cofactor>
</comment>
<comment type="caution">
    <text evidence="5">The sequence shown here is derived from an EMBL/GenBank/DDBJ whole genome shotgun (WGS) entry which is preliminary data.</text>
</comment>
<dbReference type="PANTHER" id="PTHR11680">
    <property type="entry name" value="SERINE HYDROXYMETHYLTRANSFERASE"/>
    <property type="match status" value="1"/>
</dbReference>
<proteinExistence type="inferred from homology"/>
<evidence type="ECO:0000313" key="6">
    <source>
        <dbReference type="Proteomes" id="UP001500831"/>
    </source>
</evidence>
<dbReference type="Gene3D" id="3.40.640.10">
    <property type="entry name" value="Type I PLP-dependent aspartate aminotransferase-like (Major domain)"/>
    <property type="match status" value="1"/>
</dbReference>
<dbReference type="InterPro" id="IPR039429">
    <property type="entry name" value="SHMT-like_dom"/>
</dbReference>
<protein>
    <submittedName>
        <fullName evidence="5">Serine hydroxymethyltransferase</fullName>
    </submittedName>
</protein>
<evidence type="ECO:0000259" key="4">
    <source>
        <dbReference type="Pfam" id="PF00464"/>
    </source>
</evidence>
<accession>A0ABN3VYA1</accession>
<dbReference type="InterPro" id="IPR049943">
    <property type="entry name" value="Ser_HO-MeTrfase-like"/>
</dbReference>
<evidence type="ECO:0000256" key="3">
    <source>
        <dbReference type="ARBA" id="ARBA00022898"/>
    </source>
</evidence>
<dbReference type="RefSeq" id="WP_344972370.1">
    <property type="nucleotide sequence ID" value="NZ_BAAAVI010000022.1"/>
</dbReference>
<comment type="similarity">
    <text evidence="2">Belongs to the SHMT family.</text>
</comment>
<dbReference type="InterPro" id="IPR015421">
    <property type="entry name" value="PyrdxlP-dep_Trfase_major"/>
</dbReference>